<sequence>DALCSGEICNTEGISSVVQPDKYKPVPDEPPNPTNIEEILKRVRSNDKELEEVNLNNIQAVADMLRENRSLQSLNIESNFISSTGLMAVLKAVRENATLTELRVDNQVASKRRDNTAFPFTN</sequence>
<keyword evidence="2" id="KW-0963">Cytoplasm</keyword>
<dbReference type="Proteomes" id="UP000236370">
    <property type="component" value="Unassembled WGS sequence"/>
</dbReference>
<dbReference type="InterPro" id="IPR032675">
    <property type="entry name" value="LRR_dom_sf"/>
</dbReference>
<dbReference type="GO" id="GO:0051694">
    <property type="term" value="P:pointed-end actin filament capping"/>
    <property type="evidence" value="ECO:0007669"/>
    <property type="project" value="InterPro"/>
</dbReference>
<comment type="subcellular location">
    <subcellularLocation>
        <location evidence="1">Cytoplasm</location>
        <location evidence="1">Cytoskeleton</location>
    </subcellularLocation>
</comment>
<evidence type="ECO:0000256" key="2">
    <source>
        <dbReference type="ARBA" id="ARBA00022490"/>
    </source>
</evidence>
<dbReference type="GO" id="GO:0005856">
    <property type="term" value="C:cytoskeleton"/>
    <property type="evidence" value="ECO:0007669"/>
    <property type="project" value="UniProtKB-SubCell"/>
</dbReference>
<gene>
    <name evidence="4" type="ORF">CK820_G0046996</name>
</gene>
<evidence type="ECO:0000313" key="4">
    <source>
        <dbReference type="EMBL" id="PNI22890.1"/>
    </source>
</evidence>
<protein>
    <submittedName>
        <fullName evidence="4">TMOD4 isoform 1</fullName>
    </submittedName>
</protein>
<dbReference type="PANTHER" id="PTHR10901:SF9">
    <property type="entry name" value="TROPOMODULIN-4"/>
    <property type="match status" value="1"/>
</dbReference>
<evidence type="ECO:0000313" key="5">
    <source>
        <dbReference type="Proteomes" id="UP000236370"/>
    </source>
</evidence>
<name>A0A2J8JJE2_PANTR</name>
<evidence type="ECO:0000256" key="3">
    <source>
        <dbReference type="ARBA" id="ARBA00023212"/>
    </source>
</evidence>
<dbReference type="InterPro" id="IPR004934">
    <property type="entry name" value="TMOD"/>
</dbReference>
<comment type="caution">
    <text evidence="4">The sequence shown here is derived from an EMBL/GenBank/DDBJ whole genome shotgun (WGS) entry which is preliminary data.</text>
</comment>
<dbReference type="AlphaFoldDB" id="A0A2J8JJE2"/>
<dbReference type="PANTHER" id="PTHR10901">
    <property type="entry name" value="TROPOMODULIN"/>
    <property type="match status" value="1"/>
</dbReference>
<dbReference type="Gene3D" id="3.80.10.10">
    <property type="entry name" value="Ribonuclease Inhibitor"/>
    <property type="match status" value="1"/>
</dbReference>
<reference evidence="4 5" key="1">
    <citation type="submission" date="2017-12" db="EMBL/GenBank/DDBJ databases">
        <title>High-resolution comparative analysis of great ape genomes.</title>
        <authorList>
            <person name="Pollen A."/>
            <person name="Hastie A."/>
            <person name="Hormozdiari F."/>
            <person name="Dougherty M."/>
            <person name="Liu R."/>
            <person name="Chaisson M."/>
            <person name="Hoppe E."/>
            <person name="Hill C."/>
            <person name="Pang A."/>
            <person name="Hillier L."/>
            <person name="Baker C."/>
            <person name="Armstrong J."/>
            <person name="Shendure J."/>
            <person name="Paten B."/>
            <person name="Wilson R."/>
            <person name="Chao H."/>
            <person name="Schneider V."/>
            <person name="Ventura M."/>
            <person name="Kronenberg Z."/>
            <person name="Murali S."/>
            <person name="Gordon D."/>
            <person name="Cantsilieris S."/>
            <person name="Munson K."/>
            <person name="Nelson B."/>
            <person name="Raja A."/>
            <person name="Underwood J."/>
            <person name="Diekhans M."/>
            <person name="Fiddes I."/>
            <person name="Haussler D."/>
            <person name="Eichler E."/>
        </authorList>
    </citation>
    <scope>NUCLEOTIDE SEQUENCE [LARGE SCALE GENOMIC DNA]</scope>
    <source>
        <strain evidence="4">Yerkes chimp pedigree #C0471</strain>
    </source>
</reference>
<proteinExistence type="predicted"/>
<feature type="non-terminal residue" evidence="4">
    <location>
        <position position="1"/>
    </location>
</feature>
<keyword evidence="3" id="KW-0206">Cytoskeleton</keyword>
<dbReference type="SUPFAM" id="SSF52047">
    <property type="entry name" value="RNI-like"/>
    <property type="match status" value="1"/>
</dbReference>
<evidence type="ECO:0000256" key="1">
    <source>
        <dbReference type="ARBA" id="ARBA00004245"/>
    </source>
</evidence>
<organism evidence="4 5">
    <name type="scientific">Pan troglodytes</name>
    <name type="common">Chimpanzee</name>
    <dbReference type="NCBI Taxonomy" id="9598"/>
    <lineage>
        <taxon>Eukaryota</taxon>
        <taxon>Metazoa</taxon>
        <taxon>Chordata</taxon>
        <taxon>Craniata</taxon>
        <taxon>Vertebrata</taxon>
        <taxon>Euteleostomi</taxon>
        <taxon>Mammalia</taxon>
        <taxon>Eutheria</taxon>
        <taxon>Euarchontoglires</taxon>
        <taxon>Primates</taxon>
        <taxon>Haplorrhini</taxon>
        <taxon>Catarrhini</taxon>
        <taxon>Hominidae</taxon>
        <taxon>Pan</taxon>
    </lineage>
</organism>
<accession>A0A2J8JJE2</accession>
<dbReference type="GO" id="GO:0005523">
    <property type="term" value="F:tropomyosin binding"/>
    <property type="evidence" value="ECO:0007669"/>
    <property type="project" value="InterPro"/>
</dbReference>
<dbReference type="EMBL" id="NBAG03000454">
    <property type="protein sequence ID" value="PNI22890.1"/>
    <property type="molecule type" value="Genomic_DNA"/>
</dbReference>